<name>A0A151WRN5_9HYME</name>
<sequence>MYPSEQLQNIAEIMDNEFLKFHGTSFSKENKIFDKITDVVCFKNNYCVPREVVACLVRTRTYIRLRKINKEIILNNIMKKKAKKIRKLSNKENVFTRIK</sequence>
<proteinExistence type="predicted"/>
<dbReference type="Proteomes" id="UP000075809">
    <property type="component" value="Unassembled WGS sequence"/>
</dbReference>
<organism evidence="1 2">
    <name type="scientific">Mycetomoellerius zeteki</name>
    <dbReference type="NCBI Taxonomy" id="64791"/>
    <lineage>
        <taxon>Eukaryota</taxon>
        <taxon>Metazoa</taxon>
        <taxon>Ecdysozoa</taxon>
        <taxon>Arthropoda</taxon>
        <taxon>Hexapoda</taxon>
        <taxon>Insecta</taxon>
        <taxon>Pterygota</taxon>
        <taxon>Neoptera</taxon>
        <taxon>Endopterygota</taxon>
        <taxon>Hymenoptera</taxon>
        <taxon>Apocrita</taxon>
        <taxon>Aculeata</taxon>
        <taxon>Formicoidea</taxon>
        <taxon>Formicidae</taxon>
        <taxon>Myrmicinae</taxon>
        <taxon>Mycetomoellerius</taxon>
    </lineage>
</organism>
<dbReference type="AlphaFoldDB" id="A0A151WRN5"/>
<keyword evidence="2" id="KW-1185">Reference proteome</keyword>
<gene>
    <name evidence="1" type="ORF">ALC60_10340</name>
</gene>
<evidence type="ECO:0000313" key="2">
    <source>
        <dbReference type="Proteomes" id="UP000075809"/>
    </source>
</evidence>
<protein>
    <submittedName>
        <fullName evidence="1">Uncharacterized protein</fullName>
    </submittedName>
</protein>
<evidence type="ECO:0000313" key="1">
    <source>
        <dbReference type="EMBL" id="KYQ50572.1"/>
    </source>
</evidence>
<dbReference type="EMBL" id="KQ982800">
    <property type="protein sequence ID" value="KYQ50572.1"/>
    <property type="molecule type" value="Genomic_DNA"/>
</dbReference>
<reference evidence="1 2" key="1">
    <citation type="submission" date="2015-09" db="EMBL/GenBank/DDBJ databases">
        <title>Trachymyrmex zeteki WGS genome.</title>
        <authorList>
            <person name="Nygaard S."/>
            <person name="Hu H."/>
            <person name="Boomsma J."/>
            <person name="Zhang G."/>
        </authorList>
    </citation>
    <scope>NUCLEOTIDE SEQUENCE [LARGE SCALE GENOMIC DNA]</scope>
    <source>
        <strain evidence="1">Tzet28-1</strain>
        <tissue evidence="1">Whole body</tissue>
    </source>
</reference>
<accession>A0A151WRN5</accession>